<gene>
    <name evidence="1" type="ORF">NCS57_01452800</name>
</gene>
<protein>
    <submittedName>
        <fullName evidence="1">Uncharacterized protein</fullName>
    </submittedName>
</protein>
<evidence type="ECO:0000313" key="1">
    <source>
        <dbReference type="EMBL" id="KAI8649166.1"/>
    </source>
</evidence>
<accession>A0ACC0QEI7</accession>
<comment type="caution">
    <text evidence="1">The sequence shown here is derived from an EMBL/GenBank/DDBJ whole genome shotgun (WGS) entry which is preliminary data.</text>
</comment>
<reference evidence="1" key="1">
    <citation type="submission" date="2022-06" db="EMBL/GenBank/DDBJ databases">
        <title>Fusarium solani species complex genomes reveal bases of compartmentalisation and animal pathogenesis.</title>
        <authorList>
            <person name="Tsai I.J."/>
        </authorList>
    </citation>
    <scope>NUCLEOTIDE SEQUENCE</scope>
    <source>
        <strain evidence="1">Fu6.1</strain>
    </source>
</reference>
<keyword evidence="2" id="KW-1185">Reference proteome</keyword>
<sequence>MGASISAVSNPETVANAIFTSGVTVTGASWNTGFDKNAVGTFTNGPLGLASGGILTTGGAIDASANQPYSVNIDNDAGASQTYCGADSQDAAVLTVDVEVQQGFNGVEVEFVLASEEFSYTHADPIGIYLDGEQYALDPDGSRITAKSYYLSPGRAIENPYQIFQYPSWSTYAASSKPLIMGIAAEPGAHTMVFAICDNVDAQHDSALFVRAKGCKDCVADVKIHYLTQTTTTVSTFTSTIEPVSMSAGTVLIGVTADPTTSATSSEAPTSSSELPTTATSSEASTATSTEYSSSSAEGSTTSIEASTTSTEISATSTEVSTESSATTTAASESSTVSTTDSTITTLSTDSSVTTVTSSESSSTISTETLSTTAQAKSTTVSTIESTMTTLTTSRRPCRPA</sequence>
<dbReference type="EMBL" id="CM046515">
    <property type="protein sequence ID" value="KAI8649166.1"/>
    <property type="molecule type" value="Genomic_DNA"/>
</dbReference>
<evidence type="ECO:0000313" key="2">
    <source>
        <dbReference type="Proteomes" id="UP001065298"/>
    </source>
</evidence>
<dbReference type="Proteomes" id="UP001065298">
    <property type="component" value="Chromosome 13"/>
</dbReference>
<proteinExistence type="predicted"/>
<organism evidence="1 2">
    <name type="scientific">Fusarium keratoplasticum</name>
    <dbReference type="NCBI Taxonomy" id="1328300"/>
    <lineage>
        <taxon>Eukaryota</taxon>
        <taxon>Fungi</taxon>
        <taxon>Dikarya</taxon>
        <taxon>Ascomycota</taxon>
        <taxon>Pezizomycotina</taxon>
        <taxon>Sordariomycetes</taxon>
        <taxon>Hypocreomycetidae</taxon>
        <taxon>Hypocreales</taxon>
        <taxon>Nectriaceae</taxon>
        <taxon>Fusarium</taxon>
        <taxon>Fusarium solani species complex</taxon>
    </lineage>
</organism>
<name>A0ACC0QEI7_9HYPO</name>